<sequence>MDWDILKIILGVAVLLAAGAFLTLLANPLPMPGLFRTSAGDKLKEPNLSEVPESISAEAAKLAARFFPKNLSKQATFRNNLLAAYLAVKNIDLLLLFNPGGFGYARISASKGWESITRGIYELTTDWGFETLIMDYQRTARSLSGKFSEVLASSSHSLSKSNELSAKLGFLLKHLPDLKIVLGSESNGAVSANNTLMFLRDMPEVFSIETGPPVWHKGFDHERRLLMRSNGLVPDSFSYGDIKTILSANFMALFGRSPKSPGNVLLYIGAPGHEYSWEHAEVKKQITDFLTINLKT</sequence>
<accession>A0A0V8M2R7</accession>
<dbReference type="PATRIC" id="fig|61435.5.peg.1074"/>
<keyword evidence="1" id="KW-0812">Transmembrane</keyword>
<dbReference type="RefSeq" id="WP_058292531.1">
    <property type="nucleotide sequence ID" value="NZ_JGYD01000018.1"/>
</dbReference>
<gene>
    <name evidence="2" type="ORF">DA01_05435</name>
</gene>
<evidence type="ECO:0000256" key="1">
    <source>
        <dbReference type="SAM" id="Phobius"/>
    </source>
</evidence>
<evidence type="ECO:0000313" key="3">
    <source>
        <dbReference type="Proteomes" id="UP000053577"/>
    </source>
</evidence>
<evidence type="ECO:0000313" key="2">
    <source>
        <dbReference type="EMBL" id="KSV18083.1"/>
    </source>
</evidence>
<feature type="transmembrane region" description="Helical" evidence="1">
    <location>
        <begin position="6"/>
        <end position="26"/>
    </location>
</feature>
<evidence type="ECO:0008006" key="4">
    <source>
        <dbReference type="Google" id="ProtNLM"/>
    </source>
</evidence>
<comment type="caution">
    <text evidence="2">The sequence shown here is derived from an EMBL/GenBank/DDBJ whole genome shotgun (WGS) entry which is preliminary data.</text>
</comment>
<protein>
    <recommendedName>
        <fullName evidence="4">Alpha/beta hydrolase</fullName>
    </recommendedName>
</protein>
<proteinExistence type="predicted"/>
<dbReference type="EMBL" id="JGYD01000018">
    <property type="protein sequence ID" value="KSV18083.1"/>
    <property type="molecule type" value="Genomic_DNA"/>
</dbReference>
<reference evidence="2 3" key="1">
    <citation type="journal article" date="2015" name="Sci. Rep.">
        <title>A comparative genomics and reductive dehalogenase gene transcription study of two chloroethene-respiring bacteria, Dehalococcoides mccartyi strains MB and 11a.</title>
        <authorList>
            <person name="Low A."/>
            <person name="Shen Z."/>
            <person name="Cheng D."/>
            <person name="Rogers M.J."/>
            <person name="Lee P.K."/>
            <person name="He J."/>
        </authorList>
    </citation>
    <scope>NUCLEOTIDE SEQUENCE [LARGE SCALE GENOMIC DNA]</scope>
    <source>
        <strain evidence="2 3">MB</strain>
    </source>
</reference>
<dbReference type="AlphaFoldDB" id="A0A0V8M2R7"/>
<keyword evidence="1" id="KW-0472">Membrane</keyword>
<dbReference type="Proteomes" id="UP000053577">
    <property type="component" value="Unassembled WGS sequence"/>
</dbReference>
<keyword evidence="1" id="KW-1133">Transmembrane helix</keyword>
<organism evidence="2 3">
    <name type="scientific">Dehalococcoides mccartyi</name>
    <dbReference type="NCBI Taxonomy" id="61435"/>
    <lineage>
        <taxon>Bacteria</taxon>
        <taxon>Bacillati</taxon>
        <taxon>Chloroflexota</taxon>
        <taxon>Dehalococcoidia</taxon>
        <taxon>Dehalococcoidales</taxon>
        <taxon>Dehalococcoidaceae</taxon>
        <taxon>Dehalococcoides</taxon>
    </lineage>
</organism>
<dbReference type="OrthoDB" id="147550at2"/>
<name>A0A0V8M2R7_9CHLR</name>